<dbReference type="KEGG" id="sat:SYN_01225"/>
<dbReference type="InterPro" id="IPR052034">
    <property type="entry name" value="NasD-like"/>
</dbReference>
<dbReference type="PROSITE" id="PS00365">
    <property type="entry name" value="NIR_SIR"/>
    <property type="match status" value="1"/>
</dbReference>
<dbReference type="SUPFAM" id="SSF55124">
    <property type="entry name" value="Nitrite/Sulfite reductase N-terminal domain-like"/>
    <property type="match status" value="1"/>
</dbReference>
<keyword evidence="10" id="KW-1185">Reference proteome</keyword>
<evidence type="ECO:0000259" key="7">
    <source>
        <dbReference type="Pfam" id="PF01077"/>
    </source>
</evidence>
<evidence type="ECO:0000313" key="10">
    <source>
        <dbReference type="Proteomes" id="UP000001933"/>
    </source>
</evidence>
<dbReference type="AlphaFoldDB" id="Q2LW75"/>
<evidence type="ECO:0000313" key="9">
    <source>
        <dbReference type="EMBL" id="ABC78337.1"/>
    </source>
</evidence>
<dbReference type="STRING" id="56780.SYN_01225"/>
<feature type="domain" description="Nitrite/Sulfite reductase ferredoxin-like" evidence="8">
    <location>
        <begin position="45"/>
        <end position="109"/>
    </location>
</feature>
<gene>
    <name evidence="9" type="ORF">SYN_01225</name>
</gene>
<evidence type="ECO:0000256" key="6">
    <source>
        <dbReference type="ARBA" id="ARBA00023014"/>
    </source>
</evidence>
<accession>Q2LW75</accession>
<dbReference type="Gene3D" id="3.90.480.10">
    <property type="entry name" value="Sulfite Reductase Hemoprotein,Domain 2"/>
    <property type="match status" value="1"/>
</dbReference>
<dbReference type="PANTHER" id="PTHR43809:SF1">
    <property type="entry name" value="NITRITE REDUCTASE (NADH) LARGE SUBUNIT"/>
    <property type="match status" value="1"/>
</dbReference>
<dbReference type="InterPro" id="IPR017220">
    <property type="entry name" value="Sulphite_reductase_assimil"/>
</dbReference>
<evidence type="ECO:0000256" key="1">
    <source>
        <dbReference type="ARBA" id="ARBA00022485"/>
    </source>
</evidence>
<reference evidence="9 10" key="1">
    <citation type="journal article" date="2007" name="Proc. Natl. Acad. Sci. U.S.A.">
        <title>The genome of Syntrophus aciditrophicus: life at the thermodynamic limit of microbial growth.</title>
        <authorList>
            <person name="McInerney M.J."/>
            <person name="Rohlin L."/>
            <person name="Mouttaki H."/>
            <person name="Kim U."/>
            <person name="Krupp R.S."/>
            <person name="Rios-Hernandez L."/>
            <person name="Sieber J."/>
            <person name="Struchtemeyer C.G."/>
            <person name="Bhattacharyya A."/>
            <person name="Campbell J.W."/>
            <person name="Gunsalus R.P."/>
        </authorList>
    </citation>
    <scope>NUCLEOTIDE SEQUENCE [LARGE SCALE GENOMIC DNA]</scope>
    <source>
        <strain evidence="9 10">SB</strain>
    </source>
</reference>
<keyword evidence="2" id="KW-0349">Heme</keyword>
<dbReference type="InterPro" id="IPR006066">
    <property type="entry name" value="NO2/SO3_Rdtase_FeS/sirohaem_BS"/>
</dbReference>
<keyword evidence="3" id="KW-0479">Metal-binding</keyword>
<dbReference type="InParanoid" id="Q2LW75"/>
<dbReference type="InterPro" id="IPR045854">
    <property type="entry name" value="NO2/SO3_Rdtase_4Fe4S_sf"/>
</dbReference>
<evidence type="ECO:0000256" key="5">
    <source>
        <dbReference type="ARBA" id="ARBA00023004"/>
    </source>
</evidence>
<dbReference type="InterPro" id="IPR036136">
    <property type="entry name" value="Nit/Sulf_reduc_fer-like_dom_sf"/>
</dbReference>
<dbReference type="SUPFAM" id="SSF56014">
    <property type="entry name" value="Nitrite and sulphite reductase 4Fe-4S domain-like"/>
    <property type="match status" value="1"/>
</dbReference>
<dbReference type="PIRSF" id="PIRSF037487">
    <property type="entry name" value="Sulfite_red_assimil"/>
    <property type="match status" value="1"/>
</dbReference>
<dbReference type="Pfam" id="PF03460">
    <property type="entry name" value="NIR_SIR_ferr"/>
    <property type="match status" value="1"/>
</dbReference>
<keyword evidence="6" id="KW-0411">Iron-sulfur</keyword>
<dbReference type="GO" id="GO:0020037">
    <property type="term" value="F:heme binding"/>
    <property type="evidence" value="ECO:0007669"/>
    <property type="project" value="InterPro"/>
</dbReference>
<evidence type="ECO:0000256" key="3">
    <source>
        <dbReference type="ARBA" id="ARBA00022723"/>
    </source>
</evidence>
<protein>
    <submittedName>
        <fullName evidence="9">Sulfite reductase, assimilatory-type</fullName>
        <ecNumber evidence="9">1.8.-.-</ecNumber>
    </submittedName>
</protein>
<evidence type="ECO:0000256" key="2">
    <source>
        <dbReference type="ARBA" id="ARBA00022617"/>
    </source>
</evidence>
<proteinExistence type="predicted"/>
<keyword evidence="1" id="KW-0004">4Fe-4S</keyword>
<feature type="domain" description="Nitrite/sulphite reductase 4Fe-4S" evidence="7">
    <location>
        <begin position="119"/>
        <end position="250"/>
    </location>
</feature>
<dbReference type="GO" id="GO:0051539">
    <property type="term" value="F:4 iron, 4 sulfur cluster binding"/>
    <property type="evidence" value="ECO:0007669"/>
    <property type="project" value="UniProtKB-KW"/>
</dbReference>
<organism evidence="9 10">
    <name type="scientific">Syntrophus aciditrophicus (strain SB)</name>
    <dbReference type="NCBI Taxonomy" id="56780"/>
    <lineage>
        <taxon>Bacteria</taxon>
        <taxon>Pseudomonadati</taxon>
        <taxon>Thermodesulfobacteriota</taxon>
        <taxon>Syntrophia</taxon>
        <taxon>Syntrophales</taxon>
        <taxon>Syntrophaceae</taxon>
        <taxon>Syntrophus</taxon>
    </lineage>
</organism>
<dbReference type="EMBL" id="CP000252">
    <property type="protein sequence ID" value="ABC78337.1"/>
    <property type="molecule type" value="Genomic_DNA"/>
</dbReference>
<dbReference type="InterPro" id="IPR005117">
    <property type="entry name" value="NiRdtase/SiRdtase_haem-b_fer"/>
</dbReference>
<dbReference type="PRINTS" id="PR00397">
    <property type="entry name" value="SIROHAEM"/>
</dbReference>
<dbReference type="Pfam" id="PF01077">
    <property type="entry name" value="NIR_SIR"/>
    <property type="match status" value="1"/>
</dbReference>
<sequence length="252" mass="27631">MLEVRSPYQVCYCNRHCTGRIQKRNSVIRRMKSMSKDMLEKGAIVQRDKETFAIAPHIPGGIIDPAGLRKIADVAEKYNAKALKITSAQRIAIVGIDPQDIDGAWADLGMSPGAAIGLCVRSVKICPGTTFCKRGQQDSVGVGLKLDEIYHGMQLPWKFKMGVSGCVNSCAEPAIKDVGLIGTPKGWRLLVGGCGAGKPRIGQMLAENLSDEEALSLIERVVNYYKDHAKKQRLGEFIEEIGFDKFKQEVLP</sequence>
<dbReference type="eggNOG" id="COG1251">
    <property type="taxonomic scope" value="Bacteria"/>
</dbReference>
<keyword evidence="4 9" id="KW-0560">Oxidoreductase</keyword>
<dbReference type="HOGENOM" id="CLU_072599_0_0_7"/>
<name>Q2LW75_SYNAS</name>
<dbReference type="Proteomes" id="UP000001933">
    <property type="component" value="Chromosome"/>
</dbReference>
<dbReference type="PANTHER" id="PTHR43809">
    <property type="entry name" value="NITRITE REDUCTASE (NADH) LARGE SUBUNIT"/>
    <property type="match status" value="1"/>
</dbReference>
<dbReference type="EC" id="1.8.-.-" evidence="9"/>
<dbReference type="GO" id="GO:0016491">
    <property type="term" value="F:oxidoreductase activity"/>
    <property type="evidence" value="ECO:0007669"/>
    <property type="project" value="UniProtKB-KW"/>
</dbReference>
<evidence type="ECO:0000259" key="8">
    <source>
        <dbReference type="Pfam" id="PF03460"/>
    </source>
</evidence>
<dbReference type="InterPro" id="IPR006067">
    <property type="entry name" value="NO2/SO3_Rdtase_4Fe4S_dom"/>
</dbReference>
<keyword evidence="5" id="KW-0408">Iron</keyword>
<evidence type="ECO:0000256" key="4">
    <source>
        <dbReference type="ARBA" id="ARBA00023002"/>
    </source>
</evidence>
<dbReference type="Gene3D" id="3.30.413.10">
    <property type="entry name" value="Sulfite Reductase Hemoprotein, domain 1"/>
    <property type="match status" value="1"/>
</dbReference>
<dbReference type="GO" id="GO:0046872">
    <property type="term" value="F:metal ion binding"/>
    <property type="evidence" value="ECO:0007669"/>
    <property type="project" value="UniProtKB-KW"/>
</dbReference>